<dbReference type="InterPro" id="IPR016912">
    <property type="entry name" value="Phage_P2_GpU"/>
</dbReference>
<protein>
    <submittedName>
        <fullName evidence="1">Phage tail protein</fullName>
    </submittedName>
</protein>
<dbReference type="InterPro" id="IPR009734">
    <property type="entry name" value="Myoviridae_GpU"/>
</dbReference>
<evidence type="ECO:0000313" key="2">
    <source>
        <dbReference type="Proteomes" id="UP001339883"/>
    </source>
</evidence>
<dbReference type="Pfam" id="PF06995">
    <property type="entry name" value="Phage_P2_GpU"/>
    <property type="match status" value="1"/>
</dbReference>
<keyword evidence="2" id="KW-1185">Reference proteome</keyword>
<dbReference type="RefSeq" id="WP_325775987.1">
    <property type="nucleotide sequence ID" value="NZ_VTDN01000010.1"/>
</dbReference>
<proteinExistence type="predicted"/>
<evidence type="ECO:0000313" key="1">
    <source>
        <dbReference type="EMBL" id="MEB5477600.1"/>
    </source>
</evidence>
<dbReference type="EMBL" id="VTDN01000010">
    <property type="protein sequence ID" value="MEB5477600.1"/>
    <property type="molecule type" value="Genomic_DNA"/>
</dbReference>
<organism evidence="1 2">
    <name type="scientific">Acinetobacter pollinis</name>
    <dbReference type="NCBI Taxonomy" id="2605270"/>
    <lineage>
        <taxon>Bacteria</taxon>
        <taxon>Pseudomonadati</taxon>
        <taxon>Pseudomonadota</taxon>
        <taxon>Gammaproteobacteria</taxon>
        <taxon>Moraxellales</taxon>
        <taxon>Moraxellaceae</taxon>
        <taxon>Acinetobacter</taxon>
    </lineage>
</organism>
<reference evidence="1 2" key="1">
    <citation type="submission" date="2019-08" db="EMBL/GenBank/DDBJ databases">
        <title>Five species of Acinetobacter isolated from floral nectar and animal pollinators.</title>
        <authorList>
            <person name="Hendry T.A."/>
        </authorList>
    </citation>
    <scope>NUCLEOTIDE SEQUENCE [LARGE SCALE GENOMIC DNA]</scope>
    <source>
        <strain evidence="1 2">MD18.27</strain>
    </source>
</reference>
<dbReference type="Proteomes" id="UP001339883">
    <property type="component" value="Unassembled WGS sequence"/>
</dbReference>
<gene>
    <name evidence="1" type="ORF">I2F25_11185</name>
</gene>
<dbReference type="PIRSF" id="PIRSF029208">
    <property type="entry name" value="Phage_tail_GPU"/>
    <property type="match status" value="1"/>
</dbReference>
<comment type="caution">
    <text evidence="1">The sequence shown here is derived from an EMBL/GenBank/DDBJ whole genome shotgun (WGS) entry which is preliminary data.</text>
</comment>
<sequence>MMMIFGVFIFSLKTASYEQLQRKTAWRHASNARVGDMPVSQFLGRGDDTITLNGSIVPEFGSQLSISALRIMGDTGTSFPLINGNGKVYGLYRIDDLQETQTYFFKDGTPNKIDFSITITQTMKSGTLVGNKLGQLVGLL</sequence>
<name>A0ABU6DUS0_9GAMM</name>
<accession>A0ABU6DUS0</accession>